<proteinExistence type="predicted"/>
<dbReference type="OrthoDB" id="2624269at2759"/>
<evidence type="ECO:0008006" key="3">
    <source>
        <dbReference type="Google" id="ProtNLM"/>
    </source>
</evidence>
<evidence type="ECO:0000313" key="2">
    <source>
        <dbReference type="Proteomes" id="UP000053424"/>
    </source>
</evidence>
<sequence length="361" mass="40244">MYDVHGRIEGYVRPSTEISRGIVPPLNVPTPPPMSETLYMRTSEGSFIPVPNQPCPPPNNHLPPETKVLGPNPQSIGQGPWDGWPDGRFHRDFTLDEYKQADNLKIHWANRAIGGDRTGDEHALTWEKGKKATRRCLGVITCNNDNCIVVIRPKTTPKAIHEQLNQPCVCTAKVHLQRCEVRSFSYKWSNGVHFYNDGVHAHHRPGRVLHLLNDERERFESLVKAHPNTGPLGLIVGVPGLTGPGESVADISDVFLNADRVSKERQKIKHSTDSGGDSFIAAFAKFTEEYPGFVIYSTLGKVTVISVQTKFMQSTLFKESQLDGPVNGTVNDAAHGWWKERNSLLMITSAHWESLGRCCLK</sequence>
<dbReference type="InterPro" id="IPR036115">
    <property type="entry name" value="GCM_dom_sf"/>
</dbReference>
<organism evidence="1 2">
    <name type="scientific">Hebeloma cylindrosporum</name>
    <dbReference type="NCBI Taxonomy" id="76867"/>
    <lineage>
        <taxon>Eukaryota</taxon>
        <taxon>Fungi</taxon>
        <taxon>Dikarya</taxon>
        <taxon>Basidiomycota</taxon>
        <taxon>Agaricomycotina</taxon>
        <taxon>Agaricomycetes</taxon>
        <taxon>Agaricomycetidae</taxon>
        <taxon>Agaricales</taxon>
        <taxon>Agaricineae</taxon>
        <taxon>Hymenogastraceae</taxon>
        <taxon>Hebeloma</taxon>
    </lineage>
</organism>
<dbReference type="EMBL" id="KN831791">
    <property type="protein sequence ID" value="KIM38444.1"/>
    <property type="molecule type" value="Genomic_DNA"/>
</dbReference>
<keyword evidence="2" id="KW-1185">Reference proteome</keyword>
<accession>A0A0C3C2D6</accession>
<dbReference type="HOGENOM" id="CLU_767385_0_0_1"/>
<gene>
    <name evidence="1" type="ORF">M413DRAFT_12871</name>
</gene>
<reference evidence="1 2" key="1">
    <citation type="submission" date="2014-04" db="EMBL/GenBank/DDBJ databases">
        <authorList>
            <consortium name="DOE Joint Genome Institute"/>
            <person name="Kuo A."/>
            <person name="Gay G."/>
            <person name="Dore J."/>
            <person name="Kohler A."/>
            <person name="Nagy L.G."/>
            <person name="Floudas D."/>
            <person name="Copeland A."/>
            <person name="Barry K.W."/>
            <person name="Cichocki N."/>
            <person name="Veneault-Fourrey C."/>
            <person name="LaButti K."/>
            <person name="Lindquist E.A."/>
            <person name="Lipzen A."/>
            <person name="Lundell T."/>
            <person name="Morin E."/>
            <person name="Murat C."/>
            <person name="Sun H."/>
            <person name="Tunlid A."/>
            <person name="Henrissat B."/>
            <person name="Grigoriev I.V."/>
            <person name="Hibbett D.S."/>
            <person name="Martin F."/>
            <person name="Nordberg H.P."/>
            <person name="Cantor M.N."/>
            <person name="Hua S.X."/>
        </authorList>
    </citation>
    <scope>NUCLEOTIDE SEQUENCE [LARGE SCALE GENOMIC DNA]</scope>
    <source>
        <strain evidence="2">h7</strain>
    </source>
</reference>
<name>A0A0C3C2D6_HEBCY</name>
<dbReference type="SUPFAM" id="SSF90073">
    <property type="entry name" value="GCM domain"/>
    <property type="match status" value="1"/>
</dbReference>
<reference evidence="2" key="2">
    <citation type="submission" date="2015-01" db="EMBL/GenBank/DDBJ databases">
        <title>Evolutionary Origins and Diversification of the Mycorrhizal Mutualists.</title>
        <authorList>
            <consortium name="DOE Joint Genome Institute"/>
            <consortium name="Mycorrhizal Genomics Consortium"/>
            <person name="Kohler A."/>
            <person name="Kuo A."/>
            <person name="Nagy L.G."/>
            <person name="Floudas D."/>
            <person name="Copeland A."/>
            <person name="Barry K.W."/>
            <person name="Cichocki N."/>
            <person name="Veneault-Fourrey C."/>
            <person name="LaButti K."/>
            <person name="Lindquist E.A."/>
            <person name="Lipzen A."/>
            <person name="Lundell T."/>
            <person name="Morin E."/>
            <person name="Murat C."/>
            <person name="Riley R."/>
            <person name="Ohm R."/>
            <person name="Sun H."/>
            <person name="Tunlid A."/>
            <person name="Henrissat B."/>
            <person name="Grigoriev I.V."/>
            <person name="Hibbett D.S."/>
            <person name="Martin F."/>
        </authorList>
    </citation>
    <scope>NUCLEOTIDE SEQUENCE [LARGE SCALE GENOMIC DNA]</scope>
    <source>
        <strain evidence="2">h7</strain>
    </source>
</reference>
<dbReference type="STRING" id="686832.A0A0C3C2D6"/>
<dbReference type="AlphaFoldDB" id="A0A0C3C2D6"/>
<dbReference type="Proteomes" id="UP000053424">
    <property type="component" value="Unassembled WGS sequence"/>
</dbReference>
<dbReference type="GO" id="GO:0006355">
    <property type="term" value="P:regulation of DNA-templated transcription"/>
    <property type="evidence" value="ECO:0007669"/>
    <property type="project" value="InterPro"/>
</dbReference>
<evidence type="ECO:0000313" key="1">
    <source>
        <dbReference type="EMBL" id="KIM38444.1"/>
    </source>
</evidence>
<dbReference type="GO" id="GO:0003677">
    <property type="term" value="F:DNA binding"/>
    <property type="evidence" value="ECO:0007669"/>
    <property type="project" value="InterPro"/>
</dbReference>
<protein>
    <recommendedName>
        <fullName evidence="3">GCM domain-containing protein</fullName>
    </recommendedName>
</protein>